<evidence type="ECO:0000313" key="1">
    <source>
        <dbReference type="EMBL" id="CAK0893994.1"/>
    </source>
</evidence>
<gene>
    <name evidence="1" type="ORF">PCOR1329_LOCUS73173</name>
</gene>
<feature type="non-terminal residue" evidence="1">
    <location>
        <position position="1"/>
    </location>
</feature>
<proteinExistence type="predicted"/>
<organism evidence="1 2">
    <name type="scientific">Prorocentrum cordatum</name>
    <dbReference type="NCBI Taxonomy" id="2364126"/>
    <lineage>
        <taxon>Eukaryota</taxon>
        <taxon>Sar</taxon>
        <taxon>Alveolata</taxon>
        <taxon>Dinophyceae</taxon>
        <taxon>Prorocentrales</taxon>
        <taxon>Prorocentraceae</taxon>
        <taxon>Prorocentrum</taxon>
    </lineage>
</organism>
<evidence type="ECO:0000313" key="2">
    <source>
        <dbReference type="Proteomes" id="UP001189429"/>
    </source>
</evidence>
<dbReference type="Proteomes" id="UP001189429">
    <property type="component" value="Unassembled WGS sequence"/>
</dbReference>
<accession>A0ABN9X5I2</accession>
<name>A0ABN9X5I2_9DINO</name>
<comment type="caution">
    <text evidence="1">The sequence shown here is derived from an EMBL/GenBank/DDBJ whole genome shotgun (WGS) entry which is preliminary data.</text>
</comment>
<dbReference type="EMBL" id="CAUYUJ010019837">
    <property type="protein sequence ID" value="CAK0893994.1"/>
    <property type="molecule type" value="Genomic_DNA"/>
</dbReference>
<keyword evidence="2" id="KW-1185">Reference proteome</keyword>
<feature type="non-terminal residue" evidence="1">
    <location>
        <position position="100"/>
    </location>
</feature>
<reference evidence="1" key="1">
    <citation type="submission" date="2023-10" db="EMBL/GenBank/DDBJ databases">
        <authorList>
            <person name="Chen Y."/>
            <person name="Shah S."/>
            <person name="Dougan E. K."/>
            <person name="Thang M."/>
            <person name="Chan C."/>
        </authorList>
    </citation>
    <scope>NUCLEOTIDE SEQUENCE [LARGE SCALE GENOMIC DNA]</scope>
</reference>
<protein>
    <submittedName>
        <fullName evidence="1">Uncharacterized protein</fullName>
    </submittedName>
</protein>
<sequence length="100" mass="11055">EELENGIALATKLGDKDTARKYEAQLADLRKGPSLTIQERAQLCHARIKQLEEALGVEVGKLDTYQSWVRTQTECVKKLELALAEADGECTPIVSELADK</sequence>